<sequence length="70" mass="8146">MGLCSTQQLLVKLALRPTRLHFVSFKRNPFPEEIMLLAKDNQSPCRFSCSPTSFMEQEVELALYQLRREA</sequence>
<name>A0A6P8BED8_PYRGI</name>
<organism evidence="1 2">
    <name type="scientific">Pyricularia grisea</name>
    <name type="common">Crabgrass-specific blast fungus</name>
    <name type="synonym">Magnaporthe grisea</name>
    <dbReference type="NCBI Taxonomy" id="148305"/>
    <lineage>
        <taxon>Eukaryota</taxon>
        <taxon>Fungi</taxon>
        <taxon>Dikarya</taxon>
        <taxon>Ascomycota</taxon>
        <taxon>Pezizomycotina</taxon>
        <taxon>Sordariomycetes</taxon>
        <taxon>Sordariomycetidae</taxon>
        <taxon>Magnaporthales</taxon>
        <taxon>Pyriculariaceae</taxon>
        <taxon>Pyricularia</taxon>
    </lineage>
</organism>
<dbReference type="Proteomes" id="UP000515153">
    <property type="component" value="Unplaced"/>
</dbReference>
<reference evidence="2" key="1">
    <citation type="journal article" date="2019" name="Mol. Biol. Evol.">
        <title>Blast fungal genomes show frequent chromosomal changes, gene gains and losses, and effector gene turnover.</title>
        <authorList>
            <person name="Gomez Luciano L.B."/>
            <person name="Jason Tsai I."/>
            <person name="Chuma I."/>
            <person name="Tosa Y."/>
            <person name="Chen Y.H."/>
            <person name="Li J.Y."/>
            <person name="Li M.Y."/>
            <person name="Jade Lu M.Y."/>
            <person name="Nakayashiki H."/>
            <person name="Li W.H."/>
        </authorList>
    </citation>
    <scope>NUCLEOTIDE SEQUENCE</scope>
    <source>
        <strain evidence="2">NI907</strain>
    </source>
</reference>
<reference evidence="2" key="3">
    <citation type="submission" date="2025-08" db="UniProtKB">
        <authorList>
            <consortium name="RefSeq"/>
        </authorList>
    </citation>
    <scope>IDENTIFICATION</scope>
    <source>
        <strain evidence="2">NI907</strain>
    </source>
</reference>
<evidence type="ECO:0000313" key="1">
    <source>
        <dbReference type="Proteomes" id="UP000515153"/>
    </source>
</evidence>
<dbReference type="KEGG" id="pgri:PgNI_03865"/>
<gene>
    <name evidence="2" type="ORF">PgNI_03865</name>
</gene>
<dbReference type="RefSeq" id="XP_030985522.1">
    <property type="nucleotide sequence ID" value="XM_031123918.1"/>
</dbReference>
<reference evidence="2" key="2">
    <citation type="submission" date="2019-10" db="EMBL/GenBank/DDBJ databases">
        <authorList>
            <consortium name="NCBI Genome Project"/>
        </authorList>
    </citation>
    <scope>NUCLEOTIDE SEQUENCE</scope>
    <source>
        <strain evidence="2">NI907</strain>
    </source>
</reference>
<dbReference type="GeneID" id="41958827"/>
<protein>
    <submittedName>
        <fullName evidence="2">Uncharacterized protein</fullName>
    </submittedName>
</protein>
<evidence type="ECO:0000313" key="2">
    <source>
        <dbReference type="RefSeq" id="XP_030985522.1"/>
    </source>
</evidence>
<accession>A0A6P8BED8</accession>
<dbReference type="AlphaFoldDB" id="A0A6P8BED8"/>
<keyword evidence="1" id="KW-1185">Reference proteome</keyword>
<proteinExistence type="predicted"/>